<evidence type="ECO:0000313" key="3">
    <source>
        <dbReference type="Proteomes" id="UP000070134"/>
    </source>
</evidence>
<proteinExistence type="predicted"/>
<sequence>MGEVTDYLTGVEGPDGAALSHVYAIALDVSPEAGEGLSYGMPALLLHGKGYASALRAKDHLSVFPFSGRVLAALGDRLEGFDWSKGTLRFSAAHPVPDEVLRAIFTARRAEIESTVKPRGKGI</sequence>
<gene>
    <name evidence="2" type="ORF">SA2016_1190</name>
</gene>
<dbReference type="Pfam" id="PF08818">
    <property type="entry name" value="DUF1801"/>
    <property type="match status" value="1"/>
</dbReference>
<keyword evidence="3" id="KW-1185">Reference proteome</keyword>
<protein>
    <recommendedName>
        <fullName evidence="1">YdhG-like domain-containing protein</fullName>
    </recommendedName>
</protein>
<dbReference type="Proteomes" id="UP000070134">
    <property type="component" value="Chromosome"/>
</dbReference>
<evidence type="ECO:0000259" key="1">
    <source>
        <dbReference type="Pfam" id="PF08818"/>
    </source>
</evidence>
<dbReference type="STRING" id="37927.SA2016_1190"/>
<dbReference type="EMBL" id="CP014518">
    <property type="protein sequence ID" value="AMM31872.1"/>
    <property type="molecule type" value="Genomic_DNA"/>
</dbReference>
<accession>A0A127A2J5</accession>
<dbReference type="OrthoDB" id="3236524at2"/>
<dbReference type="RefSeq" id="WP_066496490.1">
    <property type="nucleotide sequence ID" value="NZ_BJMO01000048.1"/>
</dbReference>
<evidence type="ECO:0000313" key="2">
    <source>
        <dbReference type="EMBL" id="AMM31872.1"/>
    </source>
</evidence>
<dbReference type="SUPFAM" id="SSF159888">
    <property type="entry name" value="YdhG-like"/>
    <property type="match status" value="1"/>
</dbReference>
<dbReference type="AlphaFoldDB" id="A0A127A2J5"/>
<dbReference type="KEGG" id="satk:SA2016_1190"/>
<feature type="domain" description="YdhG-like" evidence="1">
    <location>
        <begin position="17"/>
        <end position="106"/>
    </location>
</feature>
<dbReference type="InterPro" id="IPR014922">
    <property type="entry name" value="YdhG-like"/>
</dbReference>
<dbReference type="Gene3D" id="3.90.1150.200">
    <property type="match status" value="1"/>
</dbReference>
<reference evidence="2 3" key="1">
    <citation type="submission" date="2016-02" db="EMBL/GenBank/DDBJ databases">
        <title>Complete genome of Sinomonas atrocyanea KCTC 3377.</title>
        <authorList>
            <person name="Kim K.M."/>
        </authorList>
    </citation>
    <scope>NUCLEOTIDE SEQUENCE [LARGE SCALE GENOMIC DNA]</scope>
    <source>
        <strain evidence="2 3">KCTC 3377</strain>
    </source>
</reference>
<name>A0A127A2J5_9MICC</name>
<organism evidence="2 3">
    <name type="scientific">Sinomonas atrocyanea</name>
    <dbReference type="NCBI Taxonomy" id="37927"/>
    <lineage>
        <taxon>Bacteria</taxon>
        <taxon>Bacillati</taxon>
        <taxon>Actinomycetota</taxon>
        <taxon>Actinomycetes</taxon>
        <taxon>Micrococcales</taxon>
        <taxon>Micrococcaceae</taxon>
        <taxon>Sinomonas</taxon>
    </lineage>
</organism>